<evidence type="ECO:0000313" key="2">
    <source>
        <dbReference type="EMBL" id="EEF48059.1"/>
    </source>
</evidence>
<dbReference type="InParanoid" id="B9RK61"/>
<gene>
    <name evidence="2" type="ORF">RCOM_1046760</name>
</gene>
<reference evidence="3" key="1">
    <citation type="journal article" date="2010" name="Nat. Biotechnol.">
        <title>Draft genome sequence of the oilseed species Ricinus communis.</title>
        <authorList>
            <person name="Chan A.P."/>
            <person name="Crabtree J."/>
            <person name="Zhao Q."/>
            <person name="Lorenzi H."/>
            <person name="Orvis J."/>
            <person name="Puiu D."/>
            <person name="Melake-Berhan A."/>
            <person name="Jones K.M."/>
            <person name="Redman J."/>
            <person name="Chen G."/>
            <person name="Cahoon E.B."/>
            <person name="Gedil M."/>
            <person name="Stanke M."/>
            <person name="Haas B.J."/>
            <person name="Wortman J.R."/>
            <person name="Fraser-Liggett C.M."/>
            <person name="Ravel J."/>
            <person name="Rabinowicz P.D."/>
        </authorList>
    </citation>
    <scope>NUCLEOTIDE SEQUENCE [LARGE SCALE GENOMIC DNA]</scope>
    <source>
        <strain evidence="3">cv. Hale</strain>
    </source>
</reference>
<organism evidence="2 3">
    <name type="scientific">Ricinus communis</name>
    <name type="common">Castor bean</name>
    <dbReference type="NCBI Taxonomy" id="3988"/>
    <lineage>
        <taxon>Eukaryota</taxon>
        <taxon>Viridiplantae</taxon>
        <taxon>Streptophyta</taxon>
        <taxon>Embryophyta</taxon>
        <taxon>Tracheophyta</taxon>
        <taxon>Spermatophyta</taxon>
        <taxon>Magnoliopsida</taxon>
        <taxon>eudicotyledons</taxon>
        <taxon>Gunneridae</taxon>
        <taxon>Pentapetalae</taxon>
        <taxon>rosids</taxon>
        <taxon>fabids</taxon>
        <taxon>Malpighiales</taxon>
        <taxon>Euphorbiaceae</taxon>
        <taxon>Acalyphoideae</taxon>
        <taxon>Acalypheae</taxon>
        <taxon>Ricinus</taxon>
    </lineage>
</organism>
<proteinExistence type="predicted"/>
<evidence type="ECO:0000256" key="1">
    <source>
        <dbReference type="SAM" id="MobiDB-lite"/>
    </source>
</evidence>
<feature type="compositionally biased region" description="Basic and acidic residues" evidence="1">
    <location>
        <begin position="1"/>
        <end position="12"/>
    </location>
</feature>
<accession>B9RK61</accession>
<feature type="region of interest" description="Disordered" evidence="1">
    <location>
        <begin position="1"/>
        <end position="37"/>
    </location>
</feature>
<name>B9RK61_RICCO</name>
<dbReference type="AlphaFoldDB" id="B9RK61"/>
<dbReference type="PANTHER" id="PTHR34364:SF1">
    <property type="entry name" value="WAS_WASL-INTERACTING FAMILY PROTEIN"/>
    <property type="match status" value="1"/>
</dbReference>
<dbReference type="EMBL" id="EQ973784">
    <property type="protein sequence ID" value="EEF48059.1"/>
    <property type="molecule type" value="Genomic_DNA"/>
</dbReference>
<protein>
    <submittedName>
        <fullName evidence="2">Uncharacterized protein</fullName>
    </submittedName>
</protein>
<dbReference type="STRING" id="3988.B9RK61"/>
<evidence type="ECO:0000313" key="3">
    <source>
        <dbReference type="Proteomes" id="UP000008311"/>
    </source>
</evidence>
<dbReference type="Proteomes" id="UP000008311">
    <property type="component" value="Unassembled WGS sequence"/>
</dbReference>
<keyword evidence="3" id="KW-1185">Reference proteome</keyword>
<dbReference type="PANTHER" id="PTHR34364">
    <property type="entry name" value="WAS/WASL-INTERACTING FAMILY PROTEIN"/>
    <property type="match status" value="1"/>
</dbReference>
<sequence length="96" mass="10900">MGDSKTVKKDVQDIPASGKDLLESATIPSIPETPSPTPAVLKLKEPIPEDQQRELFNWILEEKRKIKPKDSDEKQQIDEEKAILKQFIRGKHIPSL</sequence>